<protein>
    <submittedName>
        <fullName evidence="1">Uncharacterized protein</fullName>
    </submittedName>
</protein>
<organism evidence="1 2">
    <name type="scientific">Azospirillum argentinense</name>
    <dbReference type="NCBI Taxonomy" id="2970906"/>
    <lineage>
        <taxon>Bacteria</taxon>
        <taxon>Pseudomonadati</taxon>
        <taxon>Pseudomonadota</taxon>
        <taxon>Alphaproteobacteria</taxon>
        <taxon>Rhodospirillales</taxon>
        <taxon>Azospirillaceae</taxon>
        <taxon>Azospirillum</taxon>
    </lineage>
</organism>
<evidence type="ECO:0000313" key="2">
    <source>
        <dbReference type="Proteomes" id="UP000325333"/>
    </source>
</evidence>
<sequence length="296" mass="33920">MRSLMQSPALMAFILLVLTGCVETVPGKGYTSGEYRSLYYVNSESALKDQNREPDGDVWYDWVYFRKYSKERAKNLRTDLPMQLALIETFRKHTAGYDQAFQFVTASQGVANLKQNGALTPENQKSLEATVAQAAKASNWNSRVRWDLDDEFRSVLGMNTAEMERIIFVRSIDKLKDGVAINRLLPKTIAYVTEKGEKSAEYKLLQDALPSIQFSDAELRYFVSEAYPDYARTELEKRPTPTEAKCLGFGFKRGTDGFANCLMFQEDRQARDLRQALEDDARKAAAREWRRHAMPW</sequence>
<dbReference type="Proteomes" id="UP000325333">
    <property type="component" value="Unassembled WGS sequence"/>
</dbReference>
<dbReference type="PROSITE" id="PS51257">
    <property type="entry name" value="PROKAR_LIPOPROTEIN"/>
    <property type="match status" value="1"/>
</dbReference>
<reference evidence="1 2" key="1">
    <citation type="submission" date="2019-07" db="EMBL/GenBank/DDBJ databases">
        <title>Genome sequencing of the stress-tolerant strain Azospirillum brasilense Az19.</title>
        <authorList>
            <person name="Maroniche G.A."/>
            <person name="Garcia J.E."/>
            <person name="Pagnussat L."/>
            <person name="Amenta M."/>
            <person name="Creus C.M."/>
        </authorList>
    </citation>
    <scope>NUCLEOTIDE SEQUENCE [LARGE SCALE GENOMIC DNA]</scope>
    <source>
        <strain evidence="1 2">Az19</strain>
    </source>
</reference>
<comment type="caution">
    <text evidence="1">The sequence shown here is derived from an EMBL/GenBank/DDBJ whole genome shotgun (WGS) entry which is preliminary data.</text>
</comment>
<proteinExistence type="predicted"/>
<evidence type="ECO:0000313" key="1">
    <source>
        <dbReference type="EMBL" id="KAA1054068.1"/>
    </source>
</evidence>
<dbReference type="EMBL" id="VEWN01000011">
    <property type="protein sequence ID" value="KAA1054068.1"/>
    <property type="molecule type" value="Genomic_DNA"/>
</dbReference>
<accession>A0A5B0KRK6</accession>
<dbReference type="AlphaFoldDB" id="A0A5B0KRK6"/>
<gene>
    <name evidence="1" type="ORF">FH063_001970</name>
</gene>
<name>A0A5B0KRK6_9PROT</name>
<dbReference type="RefSeq" id="WP_149650653.1">
    <property type="nucleotide sequence ID" value="NZ_VEWN01000011.1"/>
</dbReference>